<accession>A0A5P2BTB2</accession>
<dbReference type="Gene3D" id="2.30.320.10">
    <property type="entry name" value="YwqG-like"/>
    <property type="match status" value="2"/>
</dbReference>
<evidence type="ECO:0000313" key="1">
    <source>
        <dbReference type="EMBL" id="QES33190.1"/>
    </source>
</evidence>
<evidence type="ECO:0000313" key="2">
    <source>
        <dbReference type="Proteomes" id="UP000322927"/>
    </source>
</evidence>
<proteinExistence type="predicted"/>
<dbReference type="SUPFAM" id="SSF103032">
    <property type="entry name" value="Hypothetical protein YwqG"/>
    <property type="match status" value="1"/>
</dbReference>
<protein>
    <recommendedName>
        <fullName evidence="3">DUF1963 domain-containing protein</fullName>
    </recommendedName>
</protein>
<dbReference type="OrthoDB" id="4332009at2"/>
<evidence type="ECO:0008006" key="3">
    <source>
        <dbReference type="Google" id="ProtNLM"/>
    </source>
</evidence>
<name>A0A5P2BTB2_STRVZ</name>
<dbReference type="InterPro" id="IPR035948">
    <property type="entry name" value="YwqG-like_sf"/>
</dbReference>
<dbReference type="EMBL" id="CP029192">
    <property type="protein sequence ID" value="QES33190.1"/>
    <property type="molecule type" value="Genomic_DNA"/>
</dbReference>
<sequence>MVFVRTTPSRPLQVGAVFPELAPLARPAIRLHPRPGSPSVGDSSVGGPLLWPAGEPWPHCEDVHLHVDTGFRESLTEVRLQRGLQSRWRPDERPPAYTPEEEALRERAAARLAERLDSGLAWPAECPVPLLPVAQLFLRDVPLLRPPGRADLLQVLWCPYEHEPDCKPSAVLVWRSAAEVGDILAAPPEPYEADYPGYVPEPCVLAPEAITDYPNSLDLSPELQRLLEDWSRWQAAGSGVDSSYARYPREFYSLHLGNAPGWKVGGWPPWGRTDPIRRYCAVCEVQMVPLLTIASFEWDGGEGRSWAPQEEQDAVLAGSRGPRQYLSQPTRVEVGSTDNLQIYVCPTSPEHPHTDLIQ</sequence>
<dbReference type="Proteomes" id="UP000322927">
    <property type="component" value="Chromosome"/>
</dbReference>
<gene>
    <name evidence="1" type="ORF">DEJ48_07055</name>
</gene>
<organism evidence="1 2">
    <name type="scientific">Streptomyces venezuelae</name>
    <dbReference type="NCBI Taxonomy" id="54571"/>
    <lineage>
        <taxon>Bacteria</taxon>
        <taxon>Bacillati</taxon>
        <taxon>Actinomycetota</taxon>
        <taxon>Actinomycetes</taxon>
        <taxon>Kitasatosporales</taxon>
        <taxon>Streptomycetaceae</taxon>
        <taxon>Streptomyces</taxon>
    </lineage>
</organism>
<dbReference type="AlphaFoldDB" id="A0A5P2BTB2"/>
<reference evidence="1 2" key="1">
    <citation type="submission" date="2018-05" db="EMBL/GenBank/DDBJ databases">
        <title>Streptomyces venezuelae.</title>
        <authorList>
            <person name="Kim W."/>
            <person name="Lee N."/>
            <person name="Cho B.-K."/>
        </authorList>
    </citation>
    <scope>NUCLEOTIDE SEQUENCE [LARGE SCALE GENOMIC DNA]</scope>
    <source>
        <strain evidence="1 2">ATCC 14584</strain>
    </source>
</reference>